<gene>
    <name evidence="2" type="ORF">EV192_105798</name>
</gene>
<dbReference type="NCBIfam" id="NF041646">
    <property type="entry name" value="VC0807_fam"/>
    <property type="match status" value="1"/>
</dbReference>
<keyword evidence="3" id="KW-1185">Reference proteome</keyword>
<feature type="transmembrane region" description="Helical" evidence="1">
    <location>
        <begin position="7"/>
        <end position="24"/>
    </location>
</feature>
<comment type="caution">
    <text evidence="2">The sequence shown here is derived from an EMBL/GenBank/DDBJ whole genome shotgun (WGS) entry which is preliminary data.</text>
</comment>
<dbReference type="RefSeq" id="WP_132119666.1">
    <property type="nucleotide sequence ID" value="NZ_SLWS01000005.1"/>
</dbReference>
<sequence length="194" mass="20690">MKKLLPSIVLNAVVPFLIYVLLRPHVDTDLVALAVASSFSAVYTIVMFVWRRRIDPVGAVAVVAYVVVLAISLLSGGNEFVLKVNDTLITGPVGVAFLVSVLAGKPLHLVIHQVVAKRRGLEVKPAVRRGSAVASLLIGATLTVHATVVILMALSLPTGEFLAVQRPVGLSIIGVGVAAIMWHRRRVSLLARRS</sequence>
<feature type="transmembrane region" description="Helical" evidence="1">
    <location>
        <begin position="89"/>
        <end position="111"/>
    </location>
</feature>
<proteinExistence type="predicted"/>
<dbReference type="Proteomes" id="UP000295680">
    <property type="component" value="Unassembled WGS sequence"/>
</dbReference>
<feature type="transmembrane region" description="Helical" evidence="1">
    <location>
        <begin position="132"/>
        <end position="156"/>
    </location>
</feature>
<name>A0A4R2JNL3_9PSEU</name>
<keyword evidence="1" id="KW-0812">Transmembrane</keyword>
<feature type="transmembrane region" description="Helical" evidence="1">
    <location>
        <begin position="57"/>
        <end position="77"/>
    </location>
</feature>
<evidence type="ECO:0000313" key="2">
    <source>
        <dbReference type="EMBL" id="TCO58726.1"/>
    </source>
</evidence>
<evidence type="ECO:0000256" key="1">
    <source>
        <dbReference type="SAM" id="Phobius"/>
    </source>
</evidence>
<keyword evidence="1" id="KW-0472">Membrane</keyword>
<dbReference type="EMBL" id="SLWS01000005">
    <property type="protein sequence ID" value="TCO58726.1"/>
    <property type="molecule type" value="Genomic_DNA"/>
</dbReference>
<dbReference type="OrthoDB" id="3693539at2"/>
<dbReference type="AlphaFoldDB" id="A0A4R2JNL3"/>
<accession>A0A4R2JNL3</accession>
<reference evidence="2 3" key="1">
    <citation type="submission" date="2019-03" db="EMBL/GenBank/DDBJ databases">
        <title>Genomic Encyclopedia of Type Strains, Phase IV (KMG-IV): sequencing the most valuable type-strain genomes for metagenomic binning, comparative biology and taxonomic classification.</title>
        <authorList>
            <person name="Goeker M."/>
        </authorList>
    </citation>
    <scope>NUCLEOTIDE SEQUENCE [LARGE SCALE GENOMIC DNA]</scope>
    <source>
        <strain evidence="2 3">DSM 45934</strain>
    </source>
</reference>
<protein>
    <recommendedName>
        <fullName evidence="4">Intracellular septation protein A</fullName>
    </recommendedName>
</protein>
<feature type="transmembrane region" description="Helical" evidence="1">
    <location>
        <begin position="30"/>
        <end position="50"/>
    </location>
</feature>
<evidence type="ECO:0008006" key="4">
    <source>
        <dbReference type="Google" id="ProtNLM"/>
    </source>
</evidence>
<organism evidence="2 3">
    <name type="scientific">Actinocrispum wychmicini</name>
    <dbReference type="NCBI Taxonomy" id="1213861"/>
    <lineage>
        <taxon>Bacteria</taxon>
        <taxon>Bacillati</taxon>
        <taxon>Actinomycetota</taxon>
        <taxon>Actinomycetes</taxon>
        <taxon>Pseudonocardiales</taxon>
        <taxon>Pseudonocardiaceae</taxon>
        <taxon>Actinocrispum</taxon>
    </lineage>
</organism>
<feature type="transmembrane region" description="Helical" evidence="1">
    <location>
        <begin position="162"/>
        <end position="183"/>
    </location>
</feature>
<evidence type="ECO:0000313" key="3">
    <source>
        <dbReference type="Proteomes" id="UP000295680"/>
    </source>
</evidence>
<keyword evidence="1" id="KW-1133">Transmembrane helix</keyword>